<dbReference type="Proteomes" id="UP001605036">
    <property type="component" value="Unassembled WGS sequence"/>
</dbReference>
<protein>
    <submittedName>
        <fullName evidence="2">Uncharacterized protein</fullName>
    </submittedName>
</protein>
<evidence type="ECO:0000313" key="3">
    <source>
        <dbReference type="Proteomes" id="UP001605036"/>
    </source>
</evidence>
<keyword evidence="3" id="KW-1185">Reference proteome</keyword>
<feature type="region of interest" description="Disordered" evidence="1">
    <location>
        <begin position="40"/>
        <end position="79"/>
    </location>
</feature>
<sequence length="351" mass="37330">MPKTGLLAPAAGANTAPHLDSPAYESSVKVVLDVCGVRSPNPPAENCAEDRPPARPLSRLGELPPRPAGSTLPSILRPSHNGNLQDAIHYDLPMQENPNQESVGKAASLWEQTTEPTILESTQSTRILTSPNFFMSPEGVAYNQPGPPSPHTFILASGGIPSLPRTNTPMEIIPEADCPSATTAQKSSEVTIVKDGNNGCAKQSGVVAKTQQSNARIQEFIRRLQAASNRSNSSKENPTTPKSPDVFPVNIELASASRSNKRKGSSSPPTHTSAPVDRVKRRRHLLPSLDAKDSPRCPAETQPDSSLTPDVLRSSSSSQNVVQVKRKGSATSSQQAAKTRSPRGQAASVRK</sequence>
<gene>
    <name evidence="2" type="ORF">R1flu_022450</name>
</gene>
<feature type="compositionally biased region" description="Polar residues" evidence="1">
    <location>
        <begin position="227"/>
        <end position="242"/>
    </location>
</feature>
<comment type="caution">
    <text evidence="2">The sequence shown here is derived from an EMBL/GenBank/DDBJ whole genome shotgun (WGS) entry which is preliminary data.</text>
</comment>
<accession>A0ABD1XPW4</accession>
<feature type="region of interest" description="Disordered" evidence="1">
    <location>
        <begin position="1"/>
        <end position="21"/>
    </location>
</feature>
<evidence type="ECO:0000256" key="1">
    <source>
        <dbReference type="SAM" id="MobiDB-lite"/>
    </source>
</evidence>
<name>A0ABD1XPW4_9MARC</name>
<reference evidence="2 3" key="1">
    <citation type="submission" date="2024-09" db="EMBL/GenBank/DDBJ databases">
        <title>Chromosome-scale assembly of Riccia fluitans.</title>
        <authorList>
            <person name="Paukszto L."/>
            <person name="Sawicki J."/>
            <person name="Karawczyk K."/>
            <person name="Piernik-Szablinska J."/>
            <person name="Szczecinska M."/>
            <person name="Mazdziarz M."/>
        </authorList>
    </citation>
    <scope>NUCLEOTIDE SEQUENCE [LARGE SCALE GENOMIC DNA]</scope>
    <source>
        <strain evidence="2">Rf_01</strain>
        <tissue evidence="2">Aerial parts of the thallus</tissue>
    </source>
</reference>
<dbReference type="AlphaFoldDB" id="A0ABD1XPW4"/>
<feature type="region of interest" description="Disordered" evidence="1">
    <location>
        <begin position="227"/>
        <end position="351"/>
    </location>
</feature>
<organism evidence="2 3">
    <name type="scientific">Riccia fluitans</name>
    <dbReference type="NCBI Taxonomy" id="41844"/>
    <lineage>
        <taxon>Eukaryota</taxon>
        <taxon>Viridiplantae</taxon>
        <taxon>Streptophyta</taxon>
        <taxon>Embryophyta</taxon>
        <taxon>Marchantiophyta</taxon>
        <taxon>Marchantiopsida</taxon>
        <taxon>Marchantiidae</taxon>
        <taxon>Marchantiales</taxon>
        <taxon>Ricciaceae</taxon>
        <taxon>Riccia</taxon>
    </lineage>
</organism>
<proteinExistence type="predicted"/>
<evidence type="ECO:0000313" key="2">
    <source>
        <dbReference type="EMBL" id="KAL2610758.1"/>
    </source>
</evidence>
<feature type="compositionally biased region" description="Polar residues" evidence="1">
    <location>
        <begin position="329"/>
        <end position="338"/>
    </location>
</feature>
<dbReference type="EMBL" id="JBHFFA010000007">
    <property type="protein sequence ID" value="KAL2610758.1"/>
    <property type="molecule type" value="Genomic_DNA"/>
</dbReference>